<dbReference type="EMBL" id="HG322949">
    <property type="protein sequence ID" value="CDG85704.1"/>
    <property type="molecule type" value="Genomic_DNA"/>
</dbReference>
<evidence type="ECO:0000259" key="2">
    <source>
        <dbReference type="SMART" id="SM00382"/>
    </source>
</evidence>
<dbReference type="RefSeq" id="WP_051781282.1">
    <property type="nucleotide sequence ID" value="NZ_BCTH01000043.1"/>
</dbReference>
<dbReference type="CDD" id="cd00009">
    <property type="entry name" value="AAA"/>
    <property type="match status" value="1"/>
</dbReference>
<dbReference type="Proteomes" id="UP000027604">
    <property type="component" value="Chromosome I"/>
</dbReference>
<evidence type="ECO:0000313" key="3">
    <source>
        <dbReference type="EMBL" id="CDG85704.1"/>
    </source>
</evidence>
<dbReference type="OrthoDB" id="9783370at2"/>
<gene>
    <name evidence="3" type="ORF">GJA_5106</name>
</gene>
<dbReference type="eggNOG" id="COG0464">
    <property type="taxonomic scope" value="Bacteria"/>
</dbReference>
<dbReference type="InterPro" id="IPR003593">
    <property type="entry name" value="AAA+_ATPase"/>
</dbReference>
<protein>
    <submittedName>
        <fullName evidence="3">ATPase</fullName>
    </submittedName>
</protein>
<proteinExistence type="predicted"/>
<evidence type="ECO:0000256" key="1">
    <source>
        <dbReference type="SAM" id="MobiDB-lite"/>
    </source>
</evidence>
<dbReference type="AlphaFoldDB" id="W0VA55"/>
<name>W0VA55_9BURK</name>
<dbReference type="HOGENOM" id="CLU_029703_1_0_4"/>
<organism evidence="3 4">
    <name type="scientific">Janthinobacterium agaricidamnosum NBRC 102515 = DSM 9628</name>
    <dbReference type="NCBI Taxonomy" id="1349767"/>
    <lineage>
        <taxon>Bacteria</taxon>
        <taxon>Pseudomonadati</taxon>
        <taxon>Pseudomonadota</taxon>
        <taxon>Betaproteobacteria</taxon>
        <taxon>Burkholderiales</taxon>
        <taxon>Oxalobacteraceae</taxon>
        <taxon>Janthinobacterium</taxon>
    </lineage>
</organism>
<dbReference type="SUPFAM" id="SSF52540">
    <property type="entry name" value="P-loop containing nucleoside triphosphate hydrolases"/>
    <property type="match status" value="1"/>
</dbReference>
<sequence>MIDIDKQFSADSLTGVSRAADAGASLGPGGPSWMPPLPPQPKSVRETGLDKQLLVELIAKSLFIAGKTHLPVLTTKLRLSINVLREVLAFMVTEQLAEVAWRGESDIDVQYQLTGAGKQRAAGYLERCAYAGPAPVPLEAYRSMVQRQSWRHEEQVRIGADDLAAVLGADHFDAATQALLGAAMYSSRSLMLYGPPGSGKTTLAGKLGQLLHGLVAVPYAVVVGQEIIQLYDTALHLPPAPQQVNHARQALERRSHDIRWALCQRPLVRLGAELAEDMLELRHDAYSGCYHAPSHFKANNGMLVIDDLGRQRIAIRDLLNRFMLPLDAGLDQFSLRGGHKFTVPFDVVLVFATSLAPQSLLDASFLRRLGYKIPLGALSEHAYRALFRQQCRAANIALDDSALHYLLEQLHAPSGRPLLPSYPRALLERIADFAGFAGLEPRLDAASLQQAWSSLFTDCDEVPAGRHATASAGPHPLFESIV</sequence>
<dbReference type="PATRIC" id="fig|1349767.4.peg.1715"/>
<accession>W0VA55</accession>
<dbReference type="KEGG" id="jag:GJA_5106"/>
<evidence type="ECO:0000313" key="4">
    <source>
        <dbReference type="Proteomes" id="UP000027604"/>
    </source>
</evidence>
<dbReference type="InterPro" id="IPR027417">
    <property type="entry name" value="P-loop_NTPase"/>
</dbReference>
<dbReference type="Gene3D" id="3.40.50.300">
    <property type="entry name" value="P-loop containing nucleotide triphosphate hydrolases"/>
    <property type="match status" value="1"/>
</dbReference>
<feature type="region of interest" description="Disordered" evidence="1">
    <location>
        <begin position="20"/>
        <end position="45"/>
    </location>
</feature>
<keyword evidence="4" id="KW-1185">Reference proteome</keyword>
<dbReference type="STRING" id="1349767.GJA_5106"/>
<dbReference type="SMART" id="SM00382">
    <property type="entry name" value="AAA"/>
    <property type="match status" value="1"/>
</dbReference>
<reference evidence="3 4" key="1">
    <citation type="journal article" date="2015" name="Genome Announc.">
        <title>Genome Sequence of Mushroom Soft-Rot Pathogen Janthinobacterium agaricidamnosum.</title>
        <authorList>
            <person name="Graupner K."/>
            <person name="Lackner G."/>
            <person name="Hertweck C."/>
        </authorList>
    </citation>
    <scope>NUCLEOTIDE SEQUENCE [LARGE SCALE GENOMIC DNA]</scope>
    <source>
        <strain evidence="4">NBRC 102515 / DSM 9628</strain>
    </source>
</reference>
<feature type="domain" description="AAA+ ATPase" evidence="2">
    <location>
        <begin position="186"/>
        <end position="379"/>
    </location>
</feature>